<dbReference type="EMBL" id="WTUX01000019">
    <property type="protein sequence ID" value="MZR14327.1"/>
    <property type="molecule type" value="Genomic_DNA"/>
</dbReference>
<evidence type="ECO:0000313" key="4">
    <source>
        <dbReference type="Proteomes" id="UP000467322"/>
    </source>
</evidence>
<dbReference type="AlphaFoldDB" id="A0A845M8T1"/>
<feature type="coiled-coil region" evidence="1">
    <location>
        <begin position="98"/>
        <end position="171"/>
    </location>
</feature>
<keyword evidence="4" id="KW-1185">Reference proteome</keyword>
<protein>
    <recommendedName>
        <fullName evidence="5">Replication region DNA-binding N-term</fullName>
    </recommendedName>
</protein>
<dbReference type="Proteomes" id="UP000467322">
    <property type="component" value="Unassembled WGS sequence"/>
</dbReference>
<dbReference type="RefSeq" id="WP_161352458.1">
    <property type="nucleotide sequence ID" value="NZ_WTUX01000019.1"/>
</dbReference>
<sequence length="214" mass="24313">MTKHDTQITPAKESDADFEARVESAILTLRAENDGKMPTNAQLNELVRTSFRKLCPVRRRVAERLLAVDTRLAQMPEIPEELRLANEEALKAMWAKTRELQNDEIVDLKRLMQARQEEHRTTTQDLEAIIAGLEDSLEEARAKASDDAKTIEALRAELEDVTGRLNDADARLAERENLMHMLKDFMGDGDGDQEKPARKRQSNKANDDPELPLK</sequence>
<evidence type="ECO:0000313" key="3">
    <source>
        <dbReference type="EMBL" id="MZR14327.1"/>
    </source>
</evidence>
<evidence type="ECO:0000256" key="1">
    <source>
        <dbReference type="SAM" id="Coils"/>
    </source>
</evidence>
<proteinExistence type="predicted"/>
<name>A0A845M8T1_9RHOB</name>
<gene>
    <name evidence="3" type="ORF">GQE99_15010</name>
</gene>
<feature type="compositionally biased region" description="Basic and acidic residues" evidence="2">
    <location>
        <begin position="182"/>
        <end position="196"/>
    </location>
</feature>
<accession>A0A845M8T1</accession>
<feature type="region of interest" description="Disordered" evidence="2">
    <location>
        <begin position="182"/>
        <end position="214"/>
    </location>
</feature>
<keyword evidence="1" id="KW-0175">Coiled coil</keyword>
<dbReference type="Gene3D" id="1.20.5.1700">
    <property type="match status" value="1"/>
</dbReference>
<organism evidence="3 4">
    <name type="scientific">Maritimibacter harenae</name>
    <dbReference type="NCBI Taxonomy" id="2606218"/>
    <lineage>
        <taxon>Bacteria</taxon>
        <taxon>Pseudomonadati</taxon>
        <taxon>Pseudomonadota</taxon>
        <taxon>Alphaproteobacteria</taxon>
        <taxon>Rhodobacterales</taxon>
        <taxon>Roseobacteraceae</taxon>
        <taxon>Maritimibacter</taxon>
    </lineage>
</organism>
<evidence type="ECO:0000256" key="2">
    <source>
        <dbReference type="SAM" id="MobiDB-lite"/>
    </source>
</evidence>
<comment type="caution">
    <text evidence="3">The sequence shown here is derived from an EMBL/GenBank/DDBJ whole genome shotgun (WGS) entry which is preliminary data.</text>
</comment>
<feature type="compositionally biased region" description="Basic and acidic residues" evidence="2">
    <location>
        <begin position="205"/>
        <end position="214"/>
    </location>
</feature>
<evidence type="ECO:0008006" key="5">
    <source>
        <dbReference type="Google" id="ProtNLM"/>
    </source>
</evidence>
<reference evidence="3 4" key="1">
    <citation type="submission" date="2019-12" db="EMBL/GenBank/DDBJ databases">
        <title>Maritimibacter sp. nov. sp. isolated from sea sand.</title>
        <authorList>
            <person name="Kim J."/>
            <person name="Jeong S.E."/>
            <person name="Jung H.S."/>
            <person name="Jeon C.O."/>
        </authorList>
    </citation>
    <scope>NUCLEOTIDE SEQUENCE [LARGE SCALE GENOMIC DNA]</scope>
    <source>
        <strain evidence="3 4">DP07</strain>
    </source>
</reference>